<organism evidence="3 4">
    <name type="scientific">Bosea vaviloviae</name>
    <dbReference type="NCBI Taxonomy" id="1526658"/>
    <lineage>
        <taxon>Bacteria</taxon>
        <taxon>Pseudomonadati</taxon>
        <taxon>Pseudomonadota</taxon>
        <taxon>Alphaproteobacteria</taxon>
        <taxon>Hyphomicrobiales</taxon>
        <taxon>Boseaceae</taxon>
        <taxon>Bosea</taxon>
    </lineage>
</organism>
<feature type="domain" description="HTH merR-type" evidence="2">
    <location>
        <begin position="11"/>
        <end position="80"/>
    </location>
</feature>
<dbReference type="Gene3D" id="1.10.1660.10">
    <property type="match status" value="1"/>
</dbReference>
<dbReference type="PANTHER" id="PTHR30204">
    <property type="entry name" value="REDOX-CYCLING DRUG-SENSING TRANSCRIPTIONAL ACTIVATOR SOXR"/>
    <property type="match status" value="1"/>
</dbReference>
<dbReference type="PATRIC" id="fig|1526658.3.peg.1698"/>
<name>A0A0N1FDR5_9HYPH</name>
<proteinExistence type="predicted"/>
<dbReference type="InterPro" id="IPR047057">
    <property type="entry name" value="MerR_fam"/>
</dbReference>
<evidence type="ECO:0000313" key="3">
    <source>
        <dbReference type="EMBL" id="KPH77370.1"/>
    </source>
</evidence>
<dbReference type="PROSITE" id="PS50937">
    <property type="entry name" value="HTH_MERR_2"/>
    <property type="match status" value="1"/>
</dbReference>
<sequence>MCAITPSRAVSFTSGELARLANVNVETIRYYERIGMLAAPPRTEGGRRAYGTAEVKTLTFIRRSRELGFSIDEIRNLLGLAKDGHACGEVKAAALSHLGSIRGKIADLRRMERTLAKTAALCEGGDAPRCPILDALSE</sequence>
<dbReference type="SMART" id="SM00422">
    <property type="entry name" value="HTH_MERR"/>
    <property type="match status" value="1"/>
</dbReference>
<dbReference type="GO" id="GO:0003700">
    <property type="term" value="F:DNA-binding transcription factor activity"/>
    <property type="evidence" value="ECO:0007669"/>
    <property type="project" value="InterPro"/>
</dbReference>
<dbReference type="InterPro" id="IPR000551">
    <property type="entry name" value="MerR-type_HTH_dom"/>
</dbReference>
<dbReference type="PROSITE" id="PS00552">
    <property type="entry name" value="HTH_MERR_1"/>
    <property type="match status" value="1"/>
</dbReference>
<reference evidence="3 4" key="1">
    <citation type="submission" date="2015-07" db="EMBL/GenBank/DDBJ databases">
        <title>Whole genome sequencing of Bosea vaviloviae isolated from cave pool.</title>
        <authorList>
            <person name="Tan N.E.H."/>
            <person name="Lee Y.P."/>
            <person name="Gan H.M."/>
            <person name="Barton H."/>
            <person name="Savka M.A."/>
        </authorList>
    </citation>
    <scope>NUCLEOTIDE SEQUENCE [LARGE SCALE GENOMIC DNA]</scope>
    <source>
        <strain evidence="3 4">SD260</strain>
    </source>
</reference>
<evidence type="ECO:0000259" key="2">
    <source>
        <dbReference type="PROSITE" id="PS50937"/>
    </source>
</evidence>
<dbReference type="CDD" id="cd04785">
    <property type="entry name" value="HTH_CadR-PbrR-like"/>
    <property type="match status" value="1"/>
</dbReference>
<dbReference type="PRINTS" id="PR00040">
    <property type="entry name" value="HTHMERR"/>
</dbReference>
<evidence type="ECO:0000313" key="4">
    <source>
        <dbReference type="Proteomes" id="UP000037822"/>
    </source>
</evidence>
<dbReference type="GO" id="GO:0003677">
    <property type="term" value="F:DNA binding"/>
    <property type="evidence" value="ECO:0007669"/>
    <property type="project" value="UniProtKB-KW"/>
</dbReference>
<gene>
    <name evidence="3" type="ORF">AE618_22745</name>
</gene>
<comment type="caution">
    <text evidence="3">The sequence shown here is derived from an EMBL/GenBank/DDBJ whole genome shotgun (WGS) entry which is preliminary data.</text>
</comment>
<accession>A0A0N1FDR5</accession>
<dbReference type="SUPFAM" id="SSF46955">
    <property type="entry name" value="Putative DNA-binding domain"/>
    <property type="match status" value="1"/>
</dbReference>
<keyword evidence="4" id="KW-1185">Reference proteome</keyword>
<keyword evidence="1" id="KW-0238">DNA-binding</keyword>
<dbReference type="PANTHER" id="PTHR30204:SF92">
    <property type="entry name" value="HTH-TYPE TRANSCRIPTIONAL REGULATOR ZNTR"/>
    <property type="match status" value="1"/>
</dbReference>
<dbReference type="RefSeq" id="WP_054211347.1">
    <property type="nucleotide sequence ID" value="NZ_LGSZ01000060.1"/>
</dbReference>
<dbReference type="Proteomes" id="UP000037822">
    <property type="component" value="Unassembled WGS sequence"/>
</dbReference>
<protein>
    <submittedName>
        <fullName evidence="3">Transcriptional regulator</fullName>
    </submittedName>
</protein>
<dbReference type="AlphaFoldDB" id="A0A0N1FDR5"/>
<dbReference type="InterPro" id="IPR009061">
    <property type="entry name" value="DNA-bd_dom_put_sf"/>
</dbReference>
<dbReference type="EMBL" id="LGSZ01000060">
    <property type="protein sequence ID" value="KPH77370.1"/>
    <property type="molecule type" value="Genomic_DNA"/>
</dbReference>
<evidence type="ECO:0000256" key="1">
    <source>
        <dbReference type="ARBA" id="ARBA00023125"/>
    </source>
</evidence>
<dbReference type="Pfam" id="PF13411">
    <property type="entry name" value="MerR_1"/>
    <property type="match status" value="1"/>
</dbReference>
<dbReference type="OrthoDB" id="9802944at2"/>